<proteinExistence type="predicted"/>
<feature type="compositionally biased region" description="Low complexity" evidence="1">
    <location>
        <begin position="48"/>
        <end position="58"/>
    </location>
</feature>
<feature type="region of interest" description="Disordered" evidence="1">
    <location>
        <begin position="48"/>
        <end position="68"/>
    </location>
</feature>
<keyword evidence="4" id="KW-0863">Zinc-finger</keyword>
<dbReference type="AlphaFoldDB" id="A0A2G8XP57"/>
<reference evidence="4 5" key="1">
    <citation type="journal article" date="2016" name="Nat. Commun.">
        <title>Local admixture of amplified and diversified secreted pathogenesis determinants shapes mosaic Toxoplasma gondii genomes.</title>
        <authorList>
            <person name="Lorenzi H."/>
            <person name="Khan A."/>
            <person name="Behnke M.S."/>
            <person name="Namasivayam S."/>
            <person name="Swapna L.S."/>
            <person name="Hadjithomas M."/>
            <person name="Karamycheva S."/>
            <person name="Pinney D."/>
            <person name="Brunk B.P."/>
            <person name="Ajioka J.W."/>
            <person name="Ajzenberg D."/>
            <person name="Boothroyd J.C."/>
            <person name="Boyle J.P."/>
            <person name="Darde M.L."/>
            <person name="Diaz-Miranda M.A."/>
            <person name="Dubey J.P."/>
            <person name="Fritz H.M."/>
            <person name="Gennari S.M."/>
            <person name="Gregory B.D."/>
            <person name="Kim K."/>
            <person name="Saeij J.P."/>
            <person name="Su C."/>
            <person name="White M.W."/>
            <person name="Zhu X.Q."/>
            <person name="Howe D.K."/>
            <person name="Rosenthal B.M."/>
            <person name="Grigg M.E."/>
            <person name="Parkinson J."/>
            <person name="Liu L."/>
            <person name="Kissinger J.C."/>
            <person name="Roos D.S."/>
            <person name="Sibley L.D."/>
        </authorList>
    </citation>
    <scope>NUCLEOTIDE SEQUENCE [LARGE SCALE GENOMIC DNA]</scope>
    <source>
        <strain evidence="4 5">COUG</strain>
    </source>
</reference>
<evidence type="ECO:0000256" key="2">
    <source>
        <dbReference type="SAM" id="SignalP"/>
    </source>
</evidence>
<feature type="signal peptide" evidence="2">
    <location>
        <begin position="1"/>
        <end position="28"/>
    </location>
</feature>
<dbReference type="PANTHER" id="PTHR10876">
    <property type="entry name" value="ZINC FINGER PROTEIN ZPR1"/>
    <property type="match status" value="1"/>
</dbReference>
<evidence type="ECO:0000256" key="1">
    <source>
        <dbReference type="SAM" id="MobiDB-lite"/>
    </source>
</evidence>
<dbReference type="VEuPathDB" id="ToxoDB:TGCOUG_395530"/>
<accession>A0A2G8XP57</accession>
<dbReference type="InterPro" id="IPR056180">
    <property type="entry name" value="ZPR1_jr_dom"/>
</dbReference>
<feature type="region of interest" description="Disordered" evidence="1">
    <location>
        <begin position="155"/>
        <end position="198"/>
    </location>
</feature>
<dbReference type="InterPro" id="IPR040141">
    <property type="entry name" value="ZPR1"/>
</dbReference>
<organism evidence="4 5">
    <name type="scientific">Toxoplasma gondii COUG</name>
    <dbReference type="NCBI Taxonomy" id="1074873"/>
    <lineage>
        <taxon>Eukaryota</taxon>
        <taxon>Sar</taxon>
        <taxon>Alveolata</taxon>
        <taxon>Apicomplexa</taxon>
        <taxon>Conoidasida</taxon>
        <taxon>Coccidia</taxon>
        <taxon>Eucoccidiorida</taxon>
        <taxon>Eimeriorina</taxon>
        <taxon>Sarcocystidae</taxon>
        <taxon>Toxoplasma</taxon>
    </lineage>
</organism>
<keyword evidence="4" id="KW-0479">Metal-binding</keyword>
<dbReference type="GO" id="GO:0005634">
    <property type="term" value="C:nucleus"/>
    <property type="evidence" value="ECO:0007669"/>
    <property type="project" value="TreeGrafter"/>
</dbReference>
<feature type="domain" description="ZPR1 jelly-roll" evidence="3">
    <location>
        <begin position="74"/>
        <end position="145"/>
    </location>
</feature>
<name>A0A2G8XP57_TOXGO</name>
<dbReference type="EMBL" id="AGQR02003444">
    <property type="protein sequence ID" value="PIL96795.1"/>
    <property type="molecule type" value="Genomic_DNA"/>
</dbReference>
<comment type="caution">
    <text evidence="4">The sequence shown here is derived from an EMBL/GenBank/DDBJ whole genome shotgun (WGS) entry which is preliminary data.</text>
</comment>
<dbReference type="Pfam" id="PF22794">
    <property type="entry name" value="jr-ZPR1"/>
    <property type="match status" value="1"/>
</dbReference>
<evidence type="ECO:0000259" key="3">
    <source>
        <dbReference type="Pfam" id="PF22794"/>
    </source>
</evidence>
<dbReference type="InterPro" id="IPR042451">
    <property type="entry name" value="ZPR1_A/B_dom"/>
</dbReference>
<dbReference type="Gene3D" id="2.60.120.1040">
    <property type="entry name" value="ZPR1, A/B domain"/>
    <property type="match status" value="1"/>
</dbReference>
<evidence type="ECO:0000313" key="5">
    <source>
        <dbReference type="Proteomes" id="UP000236343"/>
    </source>
</evidence>
<gene>
    <name evidence="4" type="ORF">TGCOUG_395530</name>
</gene>
<feature type="chain" id="PRO_5013567227" evidence="2">
    <location>
        <begin position="29"/>
        <end position="239"/>
    </location>
</feature>
<sequence length="239" mass="26178">MGKCTRAGSSVSIKVIFLLLFFPEFLSSLFPSCPCSFSASPSFPAASSAPSSSASSSSRRGNHRGPLGRPRFFAGEFTTVEGLLGKLATALGDSAPFACGDSAPQEKREKLSELIGKLQKLERGENLPFTLVVDDSADMSFIGRRRSAVLKQAQRQAARSPDECEGSERQKESTETHYRDGEAREEVEKKEEEVDSSVLREAEEGAVLVVDSIDEQLKTERYKRTKEQEDDLGLTDMKV</sequence>
<keyword evidence="2" id="KW-0732">Signal</keyword>
<dbReference type="PANTHER" id="PTHR10876:SF0">
    <property type="entry name" value="ZINC FINGER PROTEIN ZPR1"/>
    <property type="match status" value="1"/>
</dbReference>
<dbReference type="GO" id="GO:0008270">
    <property type="term" value="F:zinc ion binding"/>
    <property type="evidence" value="ECO:0007669"/>
    <property type="project" value="UniProtKB-KW"/>
</dbReference>
<feature type="compositionally biased region" description="Basic and acidic residues" evidence="1">
    <location>
        <begin position="160"/>
        <end position="198"/>
    </location>
</feature>
<dbReference type="Proteomes" id="UP000236343">
    <property type="component" value="Unassembled WGS sequence"/>
</dbReference>
<keyword evidence="4" id="KW-0862">Zinc</keyword>
<evidence type="ECO:0000313" key="4">
    <source>
        <dbReference type="EMBL" id="PIL96795.1"/>
    </source>
</evidence>
<protein>
    <submittedName>
        <fullName evidence="4">ZPR1 zinc-finger protein</fullName>
    </submittedName>
</protein>